<dbReference type="KEGG" id="prt:AUC31_08385"/>
<keyword evidence="1" id="KW-0812">Transmembrane</keyword>
<dbReference type="OrthoDB" id="2428862at2"/>
<name>A0A0U2ZDD9_9BACL</name>
<dbReference type="AlphaFoldDB" id="A0A0U2ZDD9"/>
<keyword evidence="1" id="KW-0472">Membrane</keyword>
<keyword evidence="3" id="KW-1185">Reference proteome</keyword>
<feature type="transmembrane region" description="Helical" evidence="1">
    <location>
        <begin position="12"/>
        <end position="32"/>
    </location>
</feature>
<accession>A0A0U2ZDD9</accession>
<evidence type="ECO:0000313" key="3">
    <source>
        <dbReference type="Proteomes" id="UP000067683"/>
    </source>
</evidence>
<evidence type="ECO:0000313" key="2">
    <source>
        <dbReference type="EMBL" id="ALS75237.1"/>
    </source>
</evidence>
<dbReference type="EMBL" id="CP013659">
    <property type="protein sequence ID" value="ALS75237.1"/>
    <property type="molecule type" value="Genomic_DNA"/>
</dbReference>
<organism evidence="2 3">
    <name type="scientific">Planococcus rifietoensis</name>
    <dbReference type="NCBI Taxonomy" id="200991"/>
    <lineage>
        <taxon>Bacteria</taxon>
        <taxon>Bacillati</taxon>
        <taxon>Bacillota</taxon>
        <taxon>Bacilli</taxon>
        <taxon>Bacillales</taxon>
        <taxon>Caryophanaceae</taxon>
        <taxon>Planococcus</taxon>
    </lineage>
</organism>
<gene>
    <name evidence="2" type="ORF">AUC31_08385</name>
</gene>
<dbReference type="RefSeq" id="WP_058381944.1">
    <property type="nucleotide sequence ID" value="NZ_CP013659.2"/>
</dbReference>
<reference evidence="2" key="1">
    <citation type="submission" date="2016-01" db="EMBL/GenBank/DDBJ databases">
        <title>Complete genome of Planococcus rifietoensis type strain M8.</title>
        <authorList>
            <person name="See-Too W.S."/>
        </authorList>
    </citation>
    <scope>NUCLEOTIDE SEQUENCE [LARGE SCALE GENOMIC DNA]</scope>
    <source>
        <strain evidence="2">M8</strain>
    </source>
</reference>
<feature type="transmembrane region" description="Helical" evidence="1">
    <location>
        <begin position="38"/>
        <end position="64"/>
    </location>
</feature>
<proteinExistence type="predicted"/>
<dbReference type="Proteomes" id="UP000067683">
    <property type="component" value="Chromosome"/>
</dbReference>
<evidence type="ECO:0000256" key="1">
    <source>
        <dbReference type="SAM" id="Phobius"/>
    </source>
</evidence>
<protein>
    <submittedName>
        <fullName evidence="2">Uncharacterized protein</fullName>
    </submittedName>
</protein>
<dbReference type="STRING" id="200991.AUC31_08385"/>
<sequence>MKNFSFNARLIYFGAIVLFSLGFFFLQLSSVMDGGTGIGSIILLVLWGVMAAFGIGGIIASFAVKKRNNK</sequence>
<keyword evidence="1" id="KW-1133">Transmembrane helix</keyword>